<reference evidence="3" key="2">
    <citation type="submission" date="2015-01" db="EMBL/GenBank/DDBJ databases">
        <title>Evolutionary Origins and Diversification of the Mycorrhizal Mutualists.</title>
        <authorList>
            <consortium name="DOE Joint Genome Institute"/>
            <consortium name="Mycorrhizal Genomics Consortium"/>
            <person name="Kohler A."/>
            <person name="Kuo A."/>
            <person name="Nagy L.G."/>
            <person name="Floudas D."/>
            <person name="Copeland A."/>
            <person name="Barry K.W."/>
            <person name="Cichocki N."/>
            <person name="Veneault-Fourrey C."/>
            <person name="LaButti K."/>
            <person name="Lindquist E.A."/>
            <person name="Lipzen A."/>
            <person name="Lundell T."/>
            <person name="Morin E."/>
            <person name="Murat C."/>
            <person name="Riley R."/>
            <person name="Ohm R."/>
            <person name="Sun H."/>
            <person name="Tunlid A."/>
            <person name="Henrissat B."/>
            <person name="Grigoriev I.V."/>
            <person name="Hibbett D.S."/>
            <person name="Martin F."/>
        </authorList>
    </citation>
    <scope>NUCLEOTIDE SEQUENCE [LARGE SCALE GENOMIC DNA]</scope>
    <source>
        <strain evidence="3">h7</strain>
    </source>
</reference>
<dbReference type="EMBL" id="KN831782">
    <property type="protein sequence ID" value="KIM40713.1"/>
    <property type="molecule type" value="Genomic_DNA"/>
</dbReference>
<gene>
    <name evidence="2" type="ORF">M413DRAFT_446109</name>
</gene>
<dbReference type="Gene3D" id="3.40.50.720">
    <property type="entry name" value="NAD(P)-binding Rossmann-like Domain"/>
    <property type="match status" value="1"/>
</dbReference>
<dbReference type="Pfam" id="PF00107">
    <property type="entry name" value="ADH_zinc_N"/>
    <property type="match status" value="1"/>
</dbReference>
<evidence type="ECO:0000313" key="3">
    <source>
        <dbReference type="Proteomes" id="UP000053424"/>
    </source>
</evidence>
<proteinExistence type="predicted"/>
<accession>A0A0C2XSN9</accession>
<evidence type="ECO:0000313" key="2">
    <source>
        <dbReference type="EMBL" id="KIM40713.1"/>
    </source>
</evidence>
<feature type="domain" description="Enoyl reductase (ER)" evidence="1">
    <location>
        <begin position="15"/>
        <end position="339"/>
    </location>
</feature>
<dbReference type="InterPro" id="IPR020843">
    <property type="entry name" value="ER"/>
</dbReference>
<organism evidence="2 3">
    <name type="scientific">Hebeloma cylindrosporum</name>
    <dbReference type="NCBI Taxonomy" id="76867"/>
    <lineage>
        <taxon>Eukaryota</taxon>
        <taxon>Fungi</taxon>
        <taxon>Dikarya</taxon>
        <taxon>Basidiomycota</taxon>
        <taxon>Agaricomycotina</taxon>
        <taxon>Agaricomycetes</taxon>
        <taxon>Agaricomycetidae</taxon>
        <taxon>Agaricales</taxon>
        <taxon>Agaricineae</taxon>
        <taxon>Hymenogastraceae</taxon>
        <taxon>Hebeloma</taxon>
    </lineage>
</organism>
<protein>
    <recommendedName>
        <fullName evidence="1">Enoyl reductase (ER) domain-containing protein</fullName>
    </recommendedName>
</protein>
<dbReference type="HOGENOM" id="CLU_026673_16_5_1"/>
<dbReference type="Proteomes" id="UP000053424">
    <property type="component" value="Unassembled WGS sequence"/>
</dbReference>
<dbReference type="SMART" id="SM00829">
    <property type="entry name" value="PKS_ER"/>
    <property type="match status" value="1"/>
</dbReference>
<dbReference type="SUPFAM" id="SSF50129">
    <property type="entry name" value="GroES-like"/>
    <property type="match status" value="1"/>
</dbReference>
<dbReference type="InterPro" id="IPR011032">
    <property type="entry name" value="GroES-like_sf"/>
</dbReference>
<dbReference type="InterPro" id="IPR036291">
    <property type="entry name" value="NAD(P)-bd_dom_sf"/>
</dbReference>
<dbReference type="AlphaFoldDB" id="A0A0C2XSN9"/>
<dbReference type="GO" id="GO:0016651">
    <property type="term" value="F:oxidoreductase activity, acting on NAD(P)H"/>
    <property type="evidence" value="ECO:0007669"/>
    <property type="project" value="InterPro"/>
</dbReference>
<dbReference type="OrthoDB" id="3233595at2759"/>
<dbReference type="Pfam" id="PF08240">
    <property type="entry name" value="ADH_N"/>
    <property type="match status" value="1"/>
</dbReference>
<dbReference type="CDD" id="cd08249">
    <property type="entry name" value="enoyl_reductase_like"/>
    <property type="match status" value="1"/>
</dbReference>
<name>A0A0C2XSN9_HEBCY</name>
<dbReference type="PANTHER" id="PTHR45348">
    <property type="entry name" value="HYPOTHETICAL OXIDOREDUCTASE (EUROFUNG)"/>
    <property type="match status" value="1"/>
</dbReference>
<dbReference type="STRING" id="686832.A0A0C2XSN9"/>
<dbReference type="InterPro" id="IPR013154">
    <property type="entry name" value="ADH-like_N"/>
</dbReference>
<evidence type="ECO:0000259" key="1">
    <source>
        <dbReference type="SMART" id="SM00829"/>
    </source>
</evidence>
<dbReference type="InterPro" id="IPR047122">
    <property type="entry name" value="Trans-enoyl_RdTase-like"/>
</dbReference>
<dbReference type="Gene3D" id="3.90.180.10">
    <property type="entry name" value="Medium-chain alcohol dehydrogenases, catalytic domain"/>
    <property type="match status" value="1"/>
</dbReference>
<sequence>MSPTQKALFLNKKFGDLVVEDAPIYKPGPGEILIKIKATSLNPVDWKIQKYGIFIEEYPAILGGDIAGDVEELGEGVDEFRKGDRVFVHGQFVNDRSSFQQYTLALASATARIPPSVSYEQASTLPVVLTVSYVGLYNENPHGFGLTAPVSEETQGIYGGTPIVVLGGASSVGQIVIQLARLSGFSPIITTASLKHTDNLKSLGATAVFDRDLPASELVKEIKKLTNEPIKFVYDSISSNITQETGVELLAPGGQLATVLPVTAKVDKDKSAWLILGMPRLPHNIELVETLYHDKIAGFLEKGIIKPNKVEVLPNGLAGVPDGLARMEADKISGLKLVARPQENL</sequence>
<dbReference type="SUPFAM" id="SSF51735">
    <property type="entry name" value="NAD(P)-binding Rossmann-fold domains"/>
    <property type="match status" value="1"/>
</dbReference>
<dbReference type="PANTHER" id="PTHR45348:SF2">
    <property type="entry name" value="ZINC-TYPE ALCOHOL DEHYDROGENASE-LIKE PROTEIN C2E1P3.01"/>
    <property type="match status" value="1"/>
</dbReference>
<dbReference type="InterPro" id="IPR013149">
    <property type="entry name" value="ADH-like_C"/>
</dbReference>
<keyword evidence="3" id="KW-1185">Reference proteome</keyword>
<reference evidence="2 3" key="1">
    <citation type="submission" date="2014-04" db="EMBL/GenBank/DDBJ databases">
        <authorList>
            <consortium name="DOE Joint Genome Institute"/>
            <person name="Kuo A."/>
            <person name="Gay G."/>
            <person name="Dore J."/>
            <person name="Kohler A."/>
            <person name="Nagy L.G."/>
            <person name="Floudas D."/>
            <person name="Copeland A."/>
            <person name="Barry K.W."/>
            <person name="Cichocki N."/>
            <person name="Veneault-Fourrey C."/>
            <person name="LaButti K."/>
            <person name="Lindquist E.A."/>
            <person name="Lipzen A."/>
            <person name="Lundell T."/>
            <person name="Morin E."/>
            <person name="Murat C."/>
            <person name="Sun H."/>
            <person name="Tunlid A."/>
            <person name="Henrissat B."/>
            <person name="Grigoriev I.V."/>
            <person name="Hibbett D.S."/>
            <person name="Martin F."/>
            <person name="Nordberg H.P."/>
            <person name="Cantor M.N."/>
            <person name="Hua S.X."/>
        </authorList>
    </citation>
    <scope>NUCLEOTIDE SEQUENCE [LARGE SCALE GENOMIC DNA]</scope>
    <source>
        <strain evidence="3">h7</strain>
    </source>
</reference>